<evidence type="ECO:0000313" key="1">
    <source>
        <dbReference type="EMBL" id="CAB4136408.1"/>
    </source>
</evidence>
<name>A0A6J5N4G4_9CAUD</name>
<protein>
    <submittedName>
        <fullName evidence="2">Uncharacterized protein</fullName>
    </submittedName>
</protein>
<dbReference type="EMBL" id="LR796554">
    <property type="protein sequence ID" value="CAB4152203.1"/>
    <property type="molecule type" value="Genomic_DNA"/>
</dbReference>
<accession>A0A6J5N4G4</accession>
<organism evidence="2">
    <name type="scientific">uncultured Caudovirales phage</name>
    <dbReference type="NCBI Taxonomy" id="2100421"/>
    <lineage>
        <taxon>Viruses</taxon>
        <taxon>Duplodnaviria</taxon>
        <taxon>Heunggongvirae</taxon>
        <taxon>Uroviricota</taxon>
        <taxon>Caudoviricetes</taxon>
        <taxon>Peduoviridae</taxon>
        <taxon>Maltschvirus</taxon>
        <taxon>Maltschvirus maltsch</taxon>
    </lineage>
</organism>
<proteinExistence type="predicted"/>
<sequence>MPNIIDLSYFQQANSLNIPLSVQVLVANPTLETPNSANALTELITKVEKSVLLNALGLATYNELQLAIADEFTNPLYAKYQNLVEGEEYDGKIWQGLNYEYSLIAWKIYETFLFDTNRQLTGIGNVEVKPQGATIVTPAYKLANANANFIQQYQGGYMRFPIIYNDGEFIDWFGTNENIEVSLYRYLTDKKADFTNVNLETFRVYENINSFGV</sequence>
<gene>
    <name evidence="1" type="ORF">UFOVP304_34</name>
    <name evidence="2" type="ORF">UFOVP584_61</name>
</gene>
<evidence type="ECO:0000313" key="2">
    <source>
        <dbReference type="EMBL" id="CAB4152203.1"/>
    </source>
</evidence>
<dbReference type="EMBL" id="LR796322">
    <property type="protein sequence ID" value="CAB4136408.1"/>
    <property type="molecule type" value="Genomic_DNA"/>
</dbReference>
<reference evidence="2" key="1">
    <citation type="submission" date="2020-04" db="EMBL/GenBank/DDBJ databases">
        <authorList>
            <person name="Chiriac C."/>
            <person name="Salcher M."/>
            <person name="Ghai R."/>
            <person name="Kavagutti S V."/>
        </authorList>
    </citation>
    <scope>NUCLEOTIDE SEQUENCE</scope>
</reference>